<gene>
    <name evidence="2" type="ORF">JYU34_003820</name>
</gene>
<feature type="region of interest" description="Disordered" evidence="1">
    <location>
        <begin position="18"/>
        <end position="65"/>
    </location>
</feature>
<comment type="caution">
    <text evidence="2">The sequence shown here is derived from an EMBL/GenBank/DDBJ whole genome shotgun (WGS) entry which is preliminary data.</text>
</comment>
<accession>A0ABQ7R100</accession>
<keyword evidence="3" id="KW-1185">Reference proteome</keyword>
<reference evidence="2 3" key="1">
    <citation type="submission" date="2021-06" db="EMBL/GenBank/DDBJ databases">
        <title>A haploid diamondback moth (Plutella xylostella L.) genome assembly resolves 31 chromosomes and identifies a diamide resistance mutation.</title>
        <authorList>
            <person name="Ward C.M."/>
            <person name="Perry K.D."/>
            <person name="Baker G."/>
            <person name="Powis K."/>
            <person name="Heckel D.G."/>
            <person name="Baxter S.W."/>
        </authorList>
    </citation>
    <scope>NUCLEOTIDE SEQUENCE [LARGE SCALE GENOMIC DNA]</scope>
    <source>
        <strain evidence="2 3">LV</strain>
        <tissue evidence="2">Single pupa</tissue>
    </source>
</reference>
<sequence length="65" mass="6847">MGTVVVIAREIHAGSTAAAPGSAGRIASRPTGPQVHPPHLPPTYHKMRFEPTPGETMPSRSHVRG</sequence>
<name>A0ABQ7R100_PLUXY</name>
<organism evidence="2 3">
    <name type="scientific">Plutella xylostella</name>
    <name type="common">Diamondback moth</name>
    <name type="synonym">Plutella maculipennis</name>
    <dbReference type="NCBI Taxonomy" id="51655"/>
    <lineage>
        <taxon>Eukaryota</taxon>
        <taxon>Metazoa</taxon>
        <taxon>Ecdysozoa</taxon>
        <taxon>Arthropoda</taxon>
        <taxon>Hexapoda</taxon>
        <taxon>Insecta</taxon>
        <taxon>Pterygota</taxon>
        <taxon>Neoptera</taxon>
        <taxon>Endopterygota</taxon>
        <taxon>Lepidoptera</taxon>
        <taxon>Glossata</taxon>
        <taxon>Ditrysia</taxon>
        <taxon>Yponomeutoidea</taxon>
        <taxon>Plutellidae</taxon>
        <taxon>Plutella</taxon>
    </lineage>
</organism>
<proteinExistence type="predicted"/>
<protein>
    <submittedName>
        <fullName evidence="2">Uncharacterized protein</fullName>
    </submittedName>
</protein>
<dbReference type="Proteomes" id="UP000823941">
    <property type="component" value="Chromosome 5"/>
</dbReference>
<dbReference type="EMBL" id="JAHIBW010000005">
    <property type="protein sequence ID" value="KAG7310969.1"/>
    <property type="molecule type" value="Genomic_DNA"/>
</dbReference>
<evidence type="ECO:0000256" key="1">
    <source>
        <dbReference type="SAM" id="MobiDB-lite"/>
    </source>
</evidence>
<evidence type="ECO:0000313" key="3">
    <source>
        <dbReference type="Proteomes" id="UP000823941"/>
    </source>
</evidence>
<evidence type="ECO:0000313" key="2">
    <source>
        <dbReference type="EMBL" id="KAG7310969.1"/>
    </source>
</evidence>